<name>I4EJC9_9BACT</name>
<evidence type="ECO:0000313" key="1">
    <source>
        <dbReference type="EMBL" id="CCF84791.1"/>
    </source>
</evidence>
<comment type="caution">
    <text evidence="1">The sequence shown here is derived from an EMBL/GenBank/DDBJ whole genome shotgun (WGS) entry which is preliminary data.</text>
</comment>
<keyword evidence="2" id="KW-1185">Reference proteome</keyword>
<proteinExistence type="predicted"/>
<gene>
    <name evidence="1" type="ORF">NITHO_3960005</name>
</gene>
<dbReference type="Proteomes" id="UP000004221">
    <property type="component" value="Unassembled WGS sequence"/>
</dbReference>
<accession>I4EJC9</accession>
<reference evidence="1 2" key="1">
    <citation type="journal article" date="2012" name="ISME J.">
        <title>Nitrification expanded: discovery, physiology and genomics of a nitrite-oxidizing bacterium from the phylum Chloroflexi.</title>
        <authorList>
            <person name="Sorokin D.Y."/>
            <person name="Lucker S."/>
            <person name="Vejmelkova D."/>
            <person name="Kostrikina N.A."/>
            <person name="Kleerebezem R."/>
            <person name="Rijpstra W.I."/>
            <person name="Damste J.S."/>
            <person name="Le Paslier D."/>
            <person name="Muyzer G."/>
            <person name="Wagner M."/>
            <person name="van Loosdrecht M.C."/>
            <person name="Daims H."/>
        </authorList>
    </citation>
    <scope>NUCLEOTIDE SEQUENCE [LARGE SCALE GENOMIC DNA]</scope>
    <source>
        <strain evidence="2">none</strain>
    </source>
</reference>
<sequence length="72" mass="7759">MDANDAAGRRRARGIVVRGMTDCTMPAPCDERGGSPVGGWQGKERDGYTIRFASVDRYRSCGGQPPQLLSCP</sequence>
<protein>
    <submittedName>
        <fullName evidence="1">Uncharacterized protein</fullName>
    </submittedName>
</protein>
<evidence type="ECO:0000313" key="2">
    <source>
        <dbReference type="Proteomes" id="UP000004221"/>
    </source>
</evidence>
<organism evidence="1 2">
    <name type="scientific">Nitrolancea hollandica Lb</name>
    <dbReference type="NCBI Taxonomy" id="1129897"/>
    <lineage>
        <taxon>Bacteria</taxon>
        <taxon>Pseudomonadati</taxon>
        <taxon>Thermomicrobiota</taxon>
        <taxon>Thermomicrobia</taxon>
        <taxon>Sphaerobacterales</taxon>
        <taxon>Sphaerobacterineae</taxon>
        <taxon>Sphaerobacteraceae</taxon>
        <taxon>Nitrolancea</taxon>
    </lineage>
</organism>
<dbReference type="AlphaFoldDB" id="I4EJC9"/>
<dbReference type="EMBL" id="CAGS01000330">
    <property type="protein sequence ID" value="CCF84791.1"/>
    <property type="molecule type" value="Genomic_DNA"/>
</dbReference>